<name>A0ABT8A3Q2_9PROT</name>
<keyword evidence="2" id="KW-0732">Signal</keyword>
<comment type="caution">
    <text evidence="3">The sequence shown here is derived from an EMBL/GenBank/DDBJ whole genome shotgun (WGS) entry which is preliminary data.</text>
</comment>
<keyword evidence="4" id="KW-1185">Reference proteome</keyword>
<dbReference type="EMBL" id="JAUFPN010000067">
    <property type="protein sequence ID" value="MDN3564179.1"/>
    <property type="molecule type" value="Genomic_DNA"/>
</dbReference>
<gene>
    <name evidence="3" type="ORF">QWZ14_07305</name>
</gene>
<feature type="compositionally biased region" description="Polar residues" evidence="1">
    <location>
        <begin position="62"/>
        <end position="71"/>
    </location>
</feature>
<reference evidence="4" key="1">
    <citation type="journal article" date="2019" name="Int. J. Syst. Evol. Microbiol.">
        <title>The Global Catalogue of Microorganisms (GCM) 10K type strain sequencing project: providing services to taxonomists for standard genome sequencing and annotation.</title>
        <authorList>
            <consortium name="The Broad Institute Genomics Platform"/>
            <consortium name="The Broad Institute Genome Sequencing Center for Infectious Disease"/>
            <person name="Wu L."/>
            <person name="Ma J."/>
        </authorList>
    </citation>
    <scope>NUCLEOTIDE SEQUENCE [LARGE SCALE GENOMIC DNA]</scope>
    <source>
        <strain evidence="4">CECT 7131</strain>
    </source>
</reference>
<organism evidence="3 4">
    <name type="scientific">Paeniroseomonas aquatica</name>
    <dbReference type="NCBI Taxonomy" id="373043"/>
    <lineage>
        <taxon>Bacteria</taxon>
        <taxon>Pseudomonadati</taxon>
        <taxon>Pseudomonadota</taxon>
        <taxon>Alphaproteobacteria</taxon>
        <taxon>Acetobacterales</taxon>
        <taxon>Acetobacteraceae</taxon>
        <taxon>Paeniroseomonas</taxon>
    </lineage>
</organism>
<feature type="non-terminal residue" evidence="3">
    <location>
        <position position="71"/>
    </location>
</feature>
<protein>
    <submittedName>
        <fullName evidence="3">Uncharacterized protein</fullName>
    </submittedName>
</protein>
<evidence type="ECO:0000313" key="4">
    <source>
        <dbReference type="Proteomes" id="UP001529369"/>
    </source>
</evidence>
<accession>A0ABT8A3Q2</accession>
<dbReference type="Proteomes" id="UP001529369">
    <property type="component" value="Unassembled WGS sequence"/>
</dbReference>
<feature type="signal peptide" evidence="2">
    <location>
        <begin position="1"/>
        <end position="28"/>
    </location>
</feature>
<evidence type="ECO:0000313" key="3">
    <source>
        <dbReference type="EMBL" id="MDN3564179.1"/>
    </source>
</evidence>
<proteinExistence type="predicted"/>
<feature type="region of interest" description="Disordered" evidence="1">
    <location>
        <begin position="26"/>
        <end position="71"/>
    </location>
</feature>
<evidence type="ECO:0000256" key="1">
    <source>
        <dbReference type="SAM" id="MobiDB-lite"/>
    </source>
</evidence>
<sequence>MCERLTLRATLLCATVLAGLAAAVPPQAASPSDGISDAAVPPMPSAEQVDRGSRIAARGINTPVTGASVTG</sequence>
<feature type="chain" id="PRO_5045054904" evidence="2">
    <location>
        <begin position="29"/>
        <end position="71"/>
    </location>
</feature>
<evidence type="ECO:0000256" key="2">
    <source>
        <dbReference type="SAM" id="SignalP"/>
    </source>
</evidence>